<dbReference type="EMBL" id="ACCF01000008">
    <property type="protein sequence ID" value="EEF69655.1"/>
    <property type="molecule type" value="Genomic_DNA"/>
</dbReference>
<accession>B9Y307</accession>
<reference evidence="2 3" key="2">
    <citation type="submission" date="2009-02" db="EMBL/GenBank/DDBJ databases">
        <title>Draft genome sequence of Holdemania filiformis DSM 12042.</title>
        <authorList>
            <person name="Sudarsanam P."/>
            <person name="Ley R."/>
            <person name="Guruge J."/>
            <person name="Turnbaugh P.J."/>
            <person name="Mahowald M."/>
            <person name="Liep D."/>
            <person name="Gordon J."/>
        </authorList>
    </citation>
    <scope>NUCLEOTIDE SEQUENCE [LARGE SCALE GENOMIC DNA]</scope>
    <source>
        <strain evidence="2 3">DSM 12042</strain>
    </source>
</reference>
<feature type="transmembrane region" description="Helical" evidence="1">
    <location>
        <begin position="154"/>
        <end position="173"/>
    </location>
</feature>
<keyword evidence="1" id="KW-0472">Membrane</keyword>
<keyword evidence="1" id="KW-0812">Transmembrane</keyword>
<evidence type="ECO:0000313" key="3">
    <source>
        <dbReference type="Proteomes" id="UP000005950"/>
    </source>
</evidence>
<dbReference type="STRING" id="545696.HOLDEFILI_00182"/>
<dbReference type="Gene3D" id="2.40.50.90">
    <property type="match status" value="1"/>
</dbReference>
<reference evidence="2 3" key="1">
    <citation type="submission" date="2008-12" db="EMBL/GenBank/DDBJ databases">
        <authorList>
            <person name="Fulton L."/>
            <person name="Clifton S."/>
            <person name="Fulton B."/>
            <person name="Xu J."/>
            <person name="Minx P."/>
            <person name="Pepin K.H."/>
            <person name="Johnson M."/>
            <person name="Bhonagiri V."/>
            <person name="Nash W.E."/>
            <person name="Mardis E.R."/>
            <person name="Wilson R.K."/>
        </authorList>
    </citation>
    <scope>NUCLEOTIDE SEQUENCE [LARGE SCALE GENOMIC DNA]</scope>
    <source>
        <strain evidence="2 3">DSM 12042</strain>
    </source>
</reference>
<name>B9Y307_9FIRM</name>
<comment type="caution">
    <text evidence="2">The sequence shown here is derived from an EMBL/GenBank/DDBJ whole genome shotgun (WGS) entry which is preliminary data.</text>
</comment>
<gene>
    <name evidence="2" type="ORF">HOLDEFILI_00182</name>
</gene>
<organism evidence="2 3">
    <name type="scientific">Holdemania filiformis DSM 12042</name>
    <dbReference type="NCBI Taxonomy" id="545696"/>
    <lineage>
        <taxon>Bacteria</taxon>
        <taxon>Bacillati</taxon>
        <taxon>Bacillota</taxon>
        <taxon>Erysipelotrichia</taxon>
        <taxon>Erysipelotrichales</taxon>
        <taxon>Erysipelotrichaceae</taxon>
        <taxon>Holdemania</taxon>
    </lineage>
</organism>
<dbReference type="InterPro" id="IPR035437">
    <property type="entry name" value="SNase_OB-fold_sf"/>
</dbReference>
<protein>
    <recommendedName>
        <fullName evidence="4">Nuclease</fullName>
    </recommendedName>
</protein>
<dbReference type="HOGENOM" id="CLU_1530323_0_0_9"/>
<proteinExistence type="predicted"/>
<evidence type="ECO:0000256" key="1">
    <source>
        <dbReference type="SAM" id="Phobius"/>
    </source>
</evidence>
<sequence length="181" mass="20168">MFHTSKEVRTLAFFLLLIQLTGLSWNLTYTAEEWNCDQGQITVVLHEQSLPVSLFDVELTDAGKTRACEIVSQAETLTFEIDDHVAQTSPLPVWLFADGELVQRLLIEEGLASVSISNPEYTYAAQLQAAQSQPVIARGSVSSVTEYSRRRGEVGLAILCFMTSGFLVLWILASCHTRRRS</sequence>
<dbReference type="eggNOG" id="ENOG5033PE9">
    <property type="taxonomic scope" value="Bacteria"/>
</dbReference>
<dbReference type="Proteomes" id="UP000005950">
    <property type="component" value="Unassembled WGS sequence"/>
</dbReference>
<evidence type="ECO:0000313" key="2">
    <source>
        <dbReference type="EMBL" id="EEF69655.1"/>
    </source>
</evidence>
<dbReference type="AlphaFoldDB" id="B9Y307"/>
<keyword evidence="1" id="KW-1133">Transmembrane helix</keyword>
<evidence type="ECO:0008006" key="4">
    <source>
        <dbReference type="Google" id="ProtNLM"/>
    </source>
</evidence>